<reference evidence="7" key="1">
    <citation type="submission" date="2024-07" db="EMBL/GenBank/DDBJ databases">
        <title>Two chromosome-level genome assemblies of Korean endemic species Abeliophyllum distichum and Forsythia ovata (Oleaceae).</title>
        <authorList>
            <person name="Jang H."/>
        </authorList>
    </citation>
    <scope>NUCLEOTIDE SEQUENCE [LARGE SCALE GENOMIC DNA]</scope>
</reference>
<evidence type="ECO:0000313" key="7">
    <source>
        <dbReference type="Proteomes" id="UP001604336"/>
    </source>
</evidence>
<evidence type="ECO:0000256" key="4">
    <source>
        <dbReference type="ARBA" id="ARBA00023002"/>
    </source>
</evidence>
<dbReference type="PANTHER" id="PTHR24296">
    <property type="entry name" value="CYTOCHROME P450"/>
    <property type="match status" value="1"/>
</dbReference>
<dbReference type="SUPFAM" id="SSF48264">
    <property type="entry name" value="Cytochrome P450"/>
    <property type="match status" value="1"/>
</dbReference>
<proteinExistence type="inferred from homology"/>
<dbReference type="Proteomes" id="UP001604336">
    <property type="component" value="Unassembled WGS sequence"/>
</dbReference>
<evidence type="ECO:0000256" key="5">
    <source>
        <dbReference type="ARBA" id="ARBA00023004"/>
    </source>
</evidence>
<dbReference type="InterPro" id="IPR001128">
    <property type="entry name" value="Cyt_P450"/>
</dbReference>
<evidence type="ECO:0000256" key="3">
    <source>
        <dbReference type="ARBA" id="ARBA00022723"/>
    </source>
</evidence>
<gene>
    <name evidence="6" type="ORF">Adt_21005</name>
</gene>
<evidence type="ECO:0000256" key="2">
    <source>
        <dbReference type="ARBA" id="ARBA00010617"/>
    </source>
</evidence>
<name>A0ABD1SY70_9LAMI</name>
<comment type="cofactor">
    <cofactor evidence="1">
        <name>heme</name>
        <dbReference type="ChEBI" id="CHEBI:30413"/>
    </cofactor>
</comment>
<keyword evidence="3" id="KW-0479">Metal-binding</keyword>
<dbReference type="Pfam" id="PF00067">
    <property type="entry name" value="p450"/>
    <property type="match status" value="1"/>
</dbReference>
<comment type="similarity">
    <text evidence="2">Belongs to the cytochrome P450 family.</text>
</comment>
<keyword evidence="5" id="KW-0408">Iron</keyword>
<dbReference type="GO" id="GO:0016491">
    <property type="term" value="F:oxidoreductase activity"/>
    <property type="evidence" value="ECO:0007669"/>
    <property type="project" value="UniProtKB-KW"/>
</dbReference>
<sequence>MLSFIMAGKDTTSASMTWLFYLFSCHSDLEHEVLKELGFFIDDGDEKLSQYDILKELRFLKACICESMRLYPPVAWDSKHAIADDVLPDGISVRAGDRVTYFSYGMGRMENLWGKDRFNFKPERWISEMEQGRIKTLKNTYPYKFPVFQAGPRVCLHKELAFIQMKYIVASILKRFKIRPVSSDRPKFVPLLTAHMVGGPRVLVQKR</sequence>
<keyword evidence="4" id="KW-0560">Oxidoreductase</keyword>
<keyword evidence="7" id="KW-1185">Reference proteome</keyword>
<organism evidence="6 7">
    <name type="scientific">Abeliophyllum distichum</name>
    <dbReference type="NCBI Taxonomy" id="126358"/>
    <lineage>
        <taxon>Eukaryota</taxon>
        <taxon>Viridiplantae</taxon>
        <taxon>Streptophyta</taxon>
        <taxon>Embryophyta</taxon>
        <taxon>Tracheophyta</taxon>
        <taxon>Spermatophyta</taxon>
        <taxon>Magnoliopsida</taxon>
        <taxon>eudicotyledons</taxon>
        <taxon>Gunneridae</taxon>
        <taxon>Pentapetalae</taxon>
        <taxon>asterids</taxon>
        <taxon>lamiids</taxon>
        <taxon>Lamiales</taxon>
        <taxon>Oleaceae</taxon>
        <taxon>Forsythieae</taxon>
        <taxon>Abeliophyllum</taxon>
    </lineage>
</organism>
<dbReference type="InterPro" id="IPR036396">
    <property type="entry name" value="Cyt_P450_sf"/>
</dbReference>
<protein>
    <submittedName>
        <fullName evidence="6">Cytochrome</fullName>
    </submittedName>
</protein>
<evidence type="ECO:0000256" key="1">
    <source>
        <dbReference type="ARBA" id="ARBA00001971"/>
    </source>
</evidence>
<dbReference type="EMBL" id="JBFOLK010000006">
    <property type="protein sequence ID" value="KAL2505384.1"/>
    <property type="molecule type" value="Genomic_DNA"/>
</dbReference>
<dbReference type="AlphaFoldDB" id="A0ABD1SY70"/>
<accession>A0ABD1SY70</accession>
<comment type="caution">
    <text evidence="6">The sequence shown here is derived from an EMBL/GenBank/DDBJ whole genome shotgun (WGS) entry which is preliminary data.</text>
</comment>
<dbReference type="Gene3D" id="1.10.630.10">
    <property type="entry name" value="Cytochrome P450"/>
    <property type="match status" value="1"/>
</dbReference>
<dbReference type="PRINTS" id="PR00385">
    <property type="entry name" value="P450"/>
</dbReference>
<dbReference type="GO" id="GO:0046872">
    <property type="term" value="F:metal ion binding"/>
    <property type="evidence" value="ECO:0007669"/>
    <property type="project" value="UniProtKB-KW"/>
</dbReference>
<evidence type="ECO:0000313" key="6">
    <source>
        <dbReference type="EMBL" id="KAL2505384.1"/>
    </source>
</evidence>